<dbReference type="Pfam" id="PF00005">
    <property type="entry name" value="ABC_tran"/>
    <property type="match status" value="1"/>
</dbReference>
<dbReference type="EMBL" id="AZFW01000037">
    <property type="protein sequence ID" value="KRM28092.1"/>
    <property type="molecule type" value="Genomic_DNA"/>
</dbReference>
<evidence type="ECO:0000256" key="3">
    <source>
        <dbReference type="ARBA" id="ARBA00022840"/>
    </source>
</evidence>
<dbReference type="SUPFAM" id="SSF52540">
    <property type="entry name" value="P-loop containing nucleoside triphosphate hydrolases"/>
    <property type="match status" value="1"/>
</dbReference>
<accession>A0A0R1XN60</accession>
<keyword evidence="3" id="KW-0067">ATP-binding</keyword>
<dbReference type="PATRIC" id="fig|1122147.4.peg.2258"/>
<gene>
    <name evidence="5" type="ORF">FC91_GL002183</name>
</gene>
<evidence type="ECO:0000313" key="6">
    <source>
        <dbReference type="Proteomes" id="UP000050949"/>
    </source>
</evidence>
<dbReference type="AlphaFoldDB" id="A0A0R1XN60"/>
<organism evidence="5 6">
    <name type="scientific">Schleiferilactobacillus harbinensis DSM 16991</name>
    <dbReference type="NCBI Taxonomy" id="1122147"/>
    <lineage>
        <taxon>Bacteria</taxon>
        <taxon>Bacillati</taxon>
        <taxon>Bacillota</taxon>
        <taxon>Bacilli</taxon>
        <taxon>Lactobacillales</taxon>
        <taxon>Lactobacillaceae</taxon>
        <taxon>Schleiferilactobacillus</taxon>
    </lineage>
</organism>
<evidence type="ECO:0000256" key="1">
    <source>
        <dbReference type="ARBA" id="ARBA00022448"/>
    </source>
</evidence>
<dbReference type="Proteomes" id="UP000050949">
    <property type="component" value="Unassembled WGS sequence"/>
</dbReference>
<dbReference type="GO" id="GO:0016887">
    <property type="term" value="F:ATP hydrolysis activity"/>
    <property type="evidence" value="ECO:0007669"/>
    <property type="project" value="InterPro"/>
</dbReference>
<dbReference type="RefSeq" id="WP_027828793.1">
    <property type="nucleotide sequence ID" value="NZ_AUEH01000029.1"/>
</dbReference>
<dbReference type="PANTHER" id="PTHR42939">
    <property type="entry name" value="ABC TRANSPORTER ATP-BINDING PROTEIN ALBC-RELATED"/>
    <property type="match status" value="1"/>
</dbReference>
<feature type="domain" description="ABC transporter" evidence="4">
    <location>
        <begin position="19"/>
        <end position="61"/>
    </location>
</feature>
<dbReference type="PANTHER" id="PTHR42939:SF1">
    <property type="entry name" value="ABC TRANSPORTER ATP-BINDING PROTEIN ALBC-RELATED"/>
    <property type="match status" value="1"/>
</dbReference>
<keyword evidence="1" id="KW-0813">Transport</keyword>
<proteinExistence type="predicted"/>
<reference evidence="5 6" key="1">
    <citation type="journal article" date="2015" name="Genome Announc.">
        <title>Expanding the biotechnology potential of lactobacilli through comparative genomics of 213 strains and associated genera.</title>
        <authorList>
            <person name="Sun Z."/>
            <person name="Harris H.M."/>
            <person name="McCann A."/>
            <person name="Guo C."/>
            <person name="Argimon S."/>
            <person name="Zhang W."/>
            <person name="Yang X."/>
            <person name="Jeffery I.B."/>
            <person name="Cooney J.C."/>
            <person name="Kagawa T.F."/>
            <person name="Liu W."/>
            <person name="Song Y."/>
            <person name="Salvetti E."/>
            <person name="Wrobel A."/>
            <person name="Rasinkangas P."/>
            <person name="Parkhill J."/>
            <person name="Rea M.C."/>
            <person name="O'Sullivan O."/>
            <person name="Ritari J."/>
            <person name="Douillard F.P."/>
            <person name="Paul Ross R."/>
            <person name="Yang R."/>
            <person name="Briner A.E."/>
            <person name="Felis G.E."/>
            <person name="de Vos W.M."/>
            <person name="Barrangou R."/>
            <person name="Klaenhammer T.R."/>
            <person name="Caufield P.W."/>
            <person name="Cui Y."/>
            <person name="Zhang H."/>
            <person name="O'Toole P.W."/>
        </authorList>
    </citation>
    <scope>NUCLEOTIDE SEQUENCE [LARGE SCALE GENOMIC DNA]</scope>
    <source>
        <strain evidence="5 6">DSM 16991</strain>
    </source>
</reference>
<dbReference type="Gene3D" id="3.40.50.300">
    <property type="entry name" value="P-loop containing nucleotide triphosphate hydrolases"/>
    <property type="match status" value="1"/>
</dbReference>
<evidence type="ECO:0000256" key="2">
    <source>
        <dbReference type="ARBA" id="ARBA00022741"/>
    </source>
</evidence>
<evidence type="ECO:0000313" key="5">
    <source>
        <dbReference type="EMBL" id="KRM28092.1"/>
    </source>
</evidence>
<dbReference type="GO" id="GO:0005524">
    <property type="term" value="F:ATP binding"/>
    <property type="evidence" value="ECO:0007669"/>
    <property type="project" value="UniProtKB-KW"/>
</dbReference>
<dbReference type="InterPro" id="IPR051782">
    <property type="entry name" value="ABC_Transporter_VariousFunc"/>
</dbReference>
<dbReference type="OrthoDB" id="9775135at2"/>
<dbReference type="InterPro" id="IPR027417">
    <property type="entry name" value="P-loop_NTPase"/>
</dbReference>
<evidence type="ECO:0000259" key="4">
    <source>
        <dbReference type="Pfam" id="PF00005"/>
    </source>
</evidence>
<dbReference type="eggNOG" id="COG1131">
    <property type="taxonomic scope" value="Bacteria"/>
</dbReference>
<sequence length="86" mass="9368">MDILTATDVTKQYGATTVLDHLNFAIHQGEILGVLGKNGAGKTTLIKILLDLIDKSSGTVGYVLIGHLMYRYIYHASKRSGIDNAY</sequence>
<keyword evidence="2" id="KW-0547">Nucleotide-binding</keyword>
<dbReference type="InterPro" id="IPR003439">
    <property type="entry name" value="ABC_transporter-like_ATP-bd"/>
</dbReference>
<comment type="caution">
    <text evidence="5">The sequence shown here is derived from an EMBL/GenBank/DDBJ whole genome shotgun (WGS) entry which is preliminary data.</text>
</comment>
<name>A0A0R1XN60_9LACO</name>
<protein>
    <recommendedName>
        <fullName evidence="4">ABC transporter domain-containing protein</fullName>
    </recommendedName>
</protein>